<name>A0A9X2WC29_9ENTR</name>
<dbReference type="RefSeq" id="WP_271124152.1">
    <property type="nucleotide sequence ID" value="NZ_JALHAN010000068.1"/>
</dbReference>
<dbReference type="PANTHER" id="PTHR43072">
    <property type="entry name" value="N-ACETYLTRANSFERASE"/>
    <property type="match status" value="1"/>
</dbReference>
<dbReference type="InterPro" id="IPR000182">
    <property type="entry name" value="GNAT_dom"/>
</dbReference>
<evidence type="ECO:0000259" key="3">
    <source>
        <dbReference type="PROSITE" id="PS51186"/>
    </source>
</evidence>
<comment type="caution">
    <text evidence="4">The sequence shown here is derived from an EMBL/GenBank/DDBJ whole genome shotgun (WGS) entry which is preliminary data.</text>
</comment>
<dbReference type="NCBIfam" id="NF007527">
    <property type="entry name" value="PRK10140.1"/>
    <property type="match status" value="1"/>
</dbReference>
<dbReference type="EMBL" id="JALHAP010000081">
    <property type="protein sequence ID" value="MCT4703424.1"/>
    <property type="molecule type" value="Genomic_DNA"/>
</dbReference>
<keyword evidence="2 4" id="KW-0012">Acyltransferase</keyword>
<accession>A0A9X2WC29</accession>
<dbReference type="GO" id="GO:0016747">
    <property type="term" value="F:acyltransferase activity, transferring groups other than amino-acyl groups"/>
    <property type="evidence" value="ECO:0007669"/>
    <property type="project" value="InterPro"/>
</dbReference>
<evidence type="ECO:0000313" key="4">
    <source>
        <dbReference type="EMBL" id="MCT4703424.1"/>
    </source>
</evidence>
<dbReference type="Pfam" id="PF00583">
    <property type="entry name" value="Acetyltransf_1"/>
    <property type="match status" value="1"/>
</dbReference>
<gene>
    <name evidence="4" type="primary">yhhY</name>
    <name evidence="4" type="ORF">MUA00_16720</name>
</gene>
<dbReference type="SUPFAM" id="SSF55729">
    <property type="entry name" value="Acyl-CoA N-acyltransferases (Nat)"/>
    <property type="match status" value="1"/>
</dbReference>
<sequence>MKEIVVRHAEIEDAQALLQIYAQPAVYGDTLQLPHPPLHAWTERITSPKPGSRNLVACIDGKVVGQLTLLVEQSPRRSHVATFGMGVDGYYQGKGVATALLTEMVNLCDNWLRIERIELTVFVDNEAALAVYRKFGFAVEGTGKNFALRDGKYVDAYFMARFRPV</sequence>
<dbReference type="CDD" id="cd04301">
    <property type="entry name" value="NAT_SF"/>
    <property type="match status" value="1"/>
</dbReference>
<keyword evidence="1 4" id="KW-0808">Transferase</keyword>
<dbReference type="PANTHER" id="PTHR43072:SF23">
    <property type="entry name" value="UPF0039 PROTEIN C11D3.02C"/>
    <property type="match status" value="1"/>
</dbReference>
<evidence type="ECO:0000313" key="5">
    <source>
        <dbReference type="Proteomes" id="UP001150641"/>
    </source>
</evidence>
<dbReference type="EC" id="2.3.1.-" evidence="4"/>
<dbReference type="AlphaFoldDB" id="A0A9X2WC29"/>
<evidence type="ECO:0000256" key="2">
    <source>
        <dbReference type="ARBA" id="ARBA00023315"/>
    </source>
</evidence>
<feature type="domain" description="N-acetyltransferase" evidence="3">
    <location>
        <begin position="4"/>
        <end position="164"/>
    </location>
</feature>
<evidence type="ECO:0000256" key="1">
    <source>
        <dbReference type="ARBA" id="ARBA00022679"/>
    </source>
</evidence>
<dbReference type="Proteomes" id="UP001150641">
    <property type="component" value="Unassembled WGS sequence"/>
</dbReference>
<organism evidence="4 5">
    <name type="scientific">Dryocola boscaweniae</name>
    <dbReference type="NCBI Taxonomy" id="2925397"/>
    <lineage>
        <taxon>Bacteria</taxon>
        <taxon>Pseudomonadati</taxon>
        <taxon>Pseudomonadota</taxon>
        <taxon>Gammaproteobacteria</taxon>
        <taxon>Enterobacterales</taxon>
        <taxon>Enterobacteriaceae</taxon>
        <taxon>Dryocola</taxon>
    </lineage>
</organism>
<keyword evidence="5" id="KW-1185">Reference proteome</keyword>
<protein>
    <submittedName>
        <fullName evidence="4">N-acetyltransferase</fullName>
        <ecNumber evidence="4">2.3.1.-</ecNumber>
    </submittedName>
</protein>
<reference evidence="4" key="1">
    <citation type="submission" date="2022-03" db="EMBL/GenBank/DDBJ databases">
        <title>Proposal of a novel genus Dryocolo and two novel species.</title>
        <authorList>
            <person name="Maddock D.W."/>
            <person name="Brady C.L."/>
            <person name="Denman S."/>
            <person name="Arnold D."/>
        </authorList>
    </citation>
    <scope>NUCLEOTIDE SEQUENCE</scope>
    <source>
        <strain evidence="4">H6W4</strain>
    </source>
</reference>
<proteinExistence type="predicted"/>
<dbReference type="Gene3D" id="3.40.630.30">
    <property type="match status" value="1"/>
</dbReference>
<dbReference type="InterPro" id="IPR016181">
    <property type="entry name" value="Acyl_CoA_acyltransferase"/>
</dbReference>
<dbReference type="PROSITE" id="PS51186">
    <property type="entry name" value="GNAT"/>
    <property type="match status" value="1"/>
</dbReference>